<keyword evidence="5" id="KW-0007">Acetylation</keyword>
<dbReference type="GO" id="GO:0006412">
    <property type="term" value="P:translation"/>
    <property type="evidence" value="ECO:0007669"/>
    <property type="project" value="InterPro"/>
</dbReference>
<evidence type="ECO:0000256" key="9">
    <source>
        <dbReference type="ARBA" id="ARBA00046482"/>
    </source>
</evidence>
<evidence type="ECO:0000313" key="10">
    <source>
        <dbReference type="EMBL" id="ERE90130.1"/>
    </source>
</evidence>
<dbReference type="GO" id="GO:0003723">
    <property type="term" value="F:RNA binding"/>
    <property type="evidence" value="ECO:0007669"/>
    <property type="project" value="TreeGrafter"/>
</dbReference>
<evidence type="ECO:0000313" key="11">
    <source>
        <dbReference type="Proteomes" id="UP000030759"/>
    </source>
</evidence>
<dbReference type="Gene3D" id="3.30.1430.10">
    <property type="match status" value="1"/>
</dbReference>
<dbReference type="FunFam" id="2.40.30.10:FF:000079">
    <property type="entry name" value="60S ribosomal protein L3"/>
    <property type="match status" value="1"/>
</dbReference>
<dbReference type="InterPro" id="IPR045077">
    <property type="entry name" value="L3_arc_euk"/>
</dbReference>
<dbReference type="PANTHER" id="PTHR11363">
    <property type="entry name" value="60S RIBOSOMAL PROTEIN L3-RELATED"/>
    <property type="match status" value="1"/>
</dbReference>
<sequence>MVNFCSNDPSIEENEILKSPIIAELKFIGIFKSLEEKVQQHGSVDSILGFTSYLLHEFVAMLSVFDPQPVHPTAFLGYKAGMTHILQEVNRPGSKVNNKEFVESVSIVETPPLVVVGIVGYTETSEVSTNKTVSAEHISDECKRHFHKKWHKSKKAFYKYCKKWQDDKGKKYLEKDFNSMKKYCQVIHIITHTQMCLLPLRQKAPLMEIQLELARNPQMEINKKIYKIGQGYLIKDGKLIKYNVPTDYDLSDKSINSLGGFVHYEKSPDKKGSLKP</sequence>
<organism evidence="10 11">
    <name type="scientific">Cricetulus griseus</name>
    <name type="common">Chinese hamster</name>
    <name type="synonym">Cricetulus barabensis griseus</name>
    <dbReference type="NCBI Taxonomy" id="10029"/>
    <lineage>
        <taxon>Eukaryota</taxon>
        <taxon>Metazoa</taxon>
        <taxon>Chordata</taxon>
        <taxon>Craniata</taxon>
        <taxon>Vertebrata</taxon>
        <taxon>Euteleostomi</taxon>
        <taxon>Mammalia</taxon>
        <taxon>Eutheria</taxon>
        <taxon>Euarchontoglires</taxon>
        <taxon>Glires</taxon>
        <taxon>Rodentia</taxon>
        <taxon>Myomorpha</taxon>
        <taxon>Muroidea</taxon>
        <taxon>Cricetidae</taxon>
        <taxon>Cricetinae</taxon>
        <taxon>Cricetulus</taxon>
    </lineage>
</organism>
<comment type="subunit">
    <text evidence="9">Component of the large ribosomal subunit. Interacts with DHX33.</text>
</comment>
<evidence type="ECO:0000256" key="8">
    <source>
        <dbReference type="ARBA" id="ARBA00035354"/>
    </source>
</evidence>
<dbReference type="SUPFAM" id="SSF50447">
    <property type="entry name" value="Translation proteins"/>
    <property type="match status" value="1"/>
</dbReference>
<dbReference type="PANTHER" id="PTHR11363:SF4">
    <property type="entry name" value="LARGE RIBOSOMAL SUBUNIT PROTEIN UL3"/>
    <property type="match status" value="1"/>
</dbReference>
<dbReference type="EMBL" id="KE664266">
    <property type="protein sequence ID" value="ERE90130.1"/>
    <property type="molecule type" value="Genomic_DNA"/>
</dbReference>
<evidence type="ECO:0000256" key="4">
    <source>
        <dbReference type="ARBA" id="ARBA00022980"/>
    </source>
</evidence>
<evidence type="ECO:0000256" key="3">
    <source>
        <dbReference type="ARBA" id="ARBA00022843"/>
    </source>
</evidence>
<protein>
    <recommendedName>
        <fullName evidence="8">60S ribosomal protein L3</fullName>
    </recommendedName>
</protein>
<evidence type="ECO:0000256" key="2">
    <source>
        <dbReference type="ARBA" id="ARBA00022499"/>
    </source>
</evidence>
<keyword evidence="6" id="KW-0687">Ribonucleoprotein</keyword>
<reference evidence="11" key="1">
    <citation type="journal article" date="2013" name="Nat. Biotechnol.">
        <title>Chinese hamster genome sequenced from sorted chromosomes.</title>
        <authorList>
            <person name="Brinkrolf K."/>
            <person name="Rupp O."/>
            <person name="Laux H."/>
            <person name="Kollin F."/>
            <person name="Ernst W."/>
            <person name="Linke B."/>
            <person name="Kofler R."/>
            <person name="Romand S."/>
            <person name="Hesse F."/>
            <person name="Budach W.E."/>
            <person name="Galosy S."/>
            <person name="Muller D."/>
            <person name="Noll T."/>
            <person name="Wienberg J."/>
            <person name="Jostock T."/>
            <person name="Leonard M."/>
            <person name="Grillari J."/>
            <person name="Tauch A."/>
            <person name="Goesmann A."/>
            <person name="Helk B."/>
            <person name="Mott J.E."/>
            <person name="Puhler A."/>
            <person name="Borth N."/>
        </authorList>
    </citation>
    <scope>NUCLEOTIDE SEQUENCE [LARGE SCALE GENOMIC DNA]</scope>
    <source>
        <strain evidence="11">17A/GY</strain>
    </source>
</reference>
<gene>
    <name evidence="10" type="ORF">H671_1g1861</name>
</gene>
<dbReference type="InterPro" id="IPR009000">
    <property type="entry name" value="Transl_B-barrel_sf"/>
</dbReference>
<dbReference type="GO" id="GO:0003735">
    <property type="term" value="F:structural constituent of ribosome"/>
    <property type="evidence" value="ECO:0007669"/>
    <property type="project" value="InterPro"/>
</dbReference>
<dbReference type="AlphaFoldDB" id="A0A061IPV0"/>
<dbReference type="FunFam" id="2.40.30.10:FF:000351">
    <property type="entry name" value="Ribosomal protein L3"/>
    <property type="match status" value="1"/>
</dbReference>
<evidence type="ECO:0000256" key="7">
    <source>
        <dbReference type="ARBA" id="ARBA00034092"/>
    </source>
</evidence>
<comment type="similarity">
    <text evidence="1">Belongs to the universal ribosomal protein uL3 family.</text>
</comment>
<keyword evidence="3" id="KW-0832">Ubl conjugation</keyword>
<evidence type="ECO:0000256" key="5">
    <source>
        <dbReference type="ARBA" id="ARBA00022990"/>
    </source>
</evidence>
<name>A0A061IPV0_CRIGR</name>
<proteinExistence type="inferred from homology"/>
<comment type="function">
    <text evidence="7">Component of the large ribosomal subunit. The ribosome is a large ribonucleoprotein complex responsible for the synthesis of proteins in the cell.</text>
</comment>
<evidence type="ECO:0000256" key="1">
    <source>
        <dbReference type="ARBA" id="ARBA00006540"/>
    </source>
</evidence>
<dbReference type="Pfam" id="PF00297">
    <property type="entry name" value="Ribosomal_L3"/>
    <property type="match status" value="2"/>
</dbReference>
<keyword evidence="2" id="KW-1017">Isopeptide bond</keyword>
<dbReference type="InterPro" id="IPR000597">
    <property type="entry name" value="Ribosomal_uL3"/>
</dbReference>
<dbReference type="Proteomes" id="UP000030759">
    <property type="component" value="Unassembled WGS sequence"/>
</dbReference>
<accession>A0A061IPV0</accession>
<dbReference type="GO" id="GO:0022625">
    <property type="term" value="C:cytosolic large ribosomal subunit"/>
    <property type="evidence" value="ECO:0007669"/>
    <property type="project" value="TreeGrafter"/>
</dbReference>
<evidence type="ECO:0000256" key="6">
    <source>
        <dbReference type="ARBA" id="ARBA00023274"/>
    </source>
</evidence>
<keyword evidence="4 10" id="KW-0689">Ribosomal protein</keyword>